<dbReference type="Pfam" id="PF01547">
    <property type="entry name" value="SBP_bac_1"/>
    <property type="match status" value="1"/>
</dbReference>
<dbReference type="Pfam" id="PF00356">
    <property type="entry name" value="LacI"/>
    <property type="match status" value="1"/>
</dbReference>
<keyword evidence="3" id="KW-0238">DNA-binding</keyword>
<dbReference type="InterPro" id="IPR001387">
    <property type="entry name" value="Cro/C1-type_HTH"/>
</dbReference>
<dbReference type="InterPro" id="IPR006059">
    <property type="entry name" value="SBP"/>
</dbReference>
<dbReference type="SMART" id="SM00354">
    <property type="entry name" value="HTH_LACI"/>
    <property type="match status" value="1"/>
</dbReference>
<sequence length="759" mass="86340">MPETFQGNQDKERKLERHKIATMRDVARLAGVSQGTVSNVLNGVKGVSSDKIKRVEAAVRELGYEQNALAKNLKTSKNGNTIYVVFPNLNEPEFEEIFDAVTRMAEERGFSLNVFVCSELPYREKQILNQARMFNADGILLITCQPENERLFQKLEKGGHRVVGMLRKIENCGFVGIDVREVLIKNINRQIGCGIKRIAMLTGPREYSFDTACVDAYLNALFSADIEIRNDYLLTTEYDKESAMQQAVRLLNLEEKPEAIYVTSEVLAEGVRKAVALTSIDGKDIPKLIIMKSRRWTDTPAANEESMILPYGKMGKMAFEMLAGLIGNPKGGAEERLIKPEEKQEELLKLQAGKPRQGRVRVLLPNNHAGRAVKYLCNDFTRSTGIGVQADLINYRGMLDEIWRSSDGKYDVFALDVPWVKELVVEGCLELLEDYIGDASQLRERFPGQIFDAYSLMNGRVWTLPFSFTTQLLFYRKDLFEKLKNQRLYFEWYKEELRVPTTWEEYNKVARLFTRKFNPDSDTLYGTSLSGRVPTGATSEYLPRIWAQGIDLFNGETAINDREKAVYALENYIECYDYAHPDAPDWWWDDEAMDFCQGNSAMMVQYSDQVTILRDRNISRVVGKVGYDVVPGNASLFGGWSIGMNSHSKEKAAAYEFIKWAASERMSVVNAVLGRIIPYTSICDSTELLNLYPWHKETFEVFQDAKKRFAPNTADGRCISENVFEKIIGSTVNEAITKKCTAKEAVDRMDTEIGKIYLR</sequence>
<dbReference type="GO" id="GO:0000976">
    <property type="term" value="F:transcription cis-regulatory region binding"/>
    <property type="evidence" value="ECO:0007669"/>
    <property type="project" value="TreeGrafter"/>
</dbReference>
<evidence type="ECO:0000259" key="5">
    <source>
        <dbReference type="PROSITE" id="PS50932"/>
    </source>
</evidence>
<dbReference type="EMBL" id="LSZW01000047">
    <property type="protein sequence ID" value="KXK66201.1"/>
    <property type="molecule type" value="Genomic_DNA"/>
</dbReference>
<evidence type="ECO:0000256" key="1">
    <source>
        <dbReference type="ARBA" id="ARBA00022491"/>
    </source>
</evidence>
<dbReference type="PANTHER" id="PTHR30146">
    <property type="entry name" value="LACI-RELATED TRANSCRIPTIONAL REPRESSOR"/>
    <property type="match status" value="1"/>
</dbReference>
<dbReference type="RefSeq" id="WP_066520382.1">
    <property type="nucleotide sequence ID" value="NZ_CABMOF010000003.1"/>
</dbReference>
<organism evidence="7 8">
    <name type="scientific">Christensenella minuta</name>
    <dbReference type="NCBI Taxonomy" id="626937"/>
    <lineage>
        <taxon>Bacteria</taxon>
        <taxon>Bacillati</taxon>
        <taxon>Bacillota</taxon>
        <taxon>Clostridia</taxon>
        <taxon>Christensenellales</taxon>
        <taxon>Christensenellaceae</taxon>
        <taxon>Christensenella</taxon>
    </lineage>
</organism>
<dbReference type="SUPFAM" id="SSF47413">
    <property type="entry name" value="lambda repressor-like DNA-binding domains"/>
    <property type="match status" value="1"/>
</dbReference>
<dbReference type="Proteomes" id="UP000070366">
    <property type="component" value="Unassembled WGS sequence"/>
</dbReference>
<dbReference type="AlphaFoldDB" id="A0A136Q697"/>
<keyword evidence="8" id="KW-1185">Reference proteome</keyword>
<evidence type="ECO:0000256" key="3">
    <source>
        <dbReference type="ARBA" id="ARBA00023125"/>
    </source>
</evidence>
<reference evidence="7 8" key="1">
    <citation type="submission" date="2016-02" db="EMBL/GenBank/DDBJ databases">
        <authorList>
            <person name="Wen L."/>
            <person name="He K."/>
            <person name="Yang H."/>
        </authorList>
    </citation>
    <scope>NUCLEOTIDE SEQUENCE [LARGE SCALE GENOMIC DNA]</scope>
    <source>
        <strain evidence="7 8">DSM 22607</strain>
    </source>
</reference>
<gene>
    <name evidence="7" type="ORF">HMPREF3293_00937</name>
</gene>
<dbReference type="PANTHER" id="PTHR30146:SF148">
    <property type="entry name" value="HTH-TYPE TRANSCRIPTIONAL REPRESSOR PURR-RELATED"/>
    <property type="match status" value="1"/>
</dbReference>
<keyword evidence="2" id="KW-0805">Transcription regulation</keyword>
<accession>A0A136Q697</accession>
<dbReference type="Pfam" id="PF00532">
    <property type="entry name" value="Peripla_BP_1"/>
    <property type="match status" value="1"/>
</dbReference>
<dbReference type="Gene3D" id="3.40.50.2300">
    <property type="match status" value="2"/>
</dbReference>
<dbReference type="OrthoDB" id="9770625at2"/>
<evidence type="ECO:0000256" key="4">
    <source>
        <dbReference type="ARBA" id="ARBA00023163"/>
    </source>
</evidence>
<dbReference type="STRING" id="626937.HMPREF3293_00937"/>
<dbReference type="Gene3D" id="3.40.190.10">
    <property type="entry name" value="Periplasmic binding protein-like II"/>
    <property type="match status" value="2"/>
</dbReference>
<dbReference type="InterPro" id="IPR010982">
    <property type="entry name" value="Lambda_DNA-bd_dom_sf"/>
</dbReference>
<dbReference type="Gene3D" id="1.10.260.40">
    <property type="entry name" value="lambda repressor-like DNA-binding domains"/>
    <property type="match status" value="1"/>
</dbReference>
<dbReference type="PROSITE" id="PS50932">
    <property type="entry name" value="HTH_LACI_2"/>
    <property type="match status" value="1"/>
</dbReference>
<dbReference type="SUPFAM" id="SSF53822">
    <property type="entry name" value="Periplasmic binding protein-like I"/>
    <property type="match status" value="1"/>
</dbReference>
<feature type="domain" description="HTH lacI-type" evidence="5">
    <location>
        <begin position="21"/>
        <end position="75"/>
    </location>
</feature>
<dbReference type="CDD" id="cd06267">
    <property type="entry name" value="PBP1_LacI_sugar_binding-like"/>
    <property type="match status" value="1"/>
</dbReference>
<dbReference type="InterPro" id="IPR000843">
    <property type="entry name" value="HTH_LacI"/>
</dbReference>
<evidence type="ECO:0000256" key="2">
    <source>
        <dbReference type="ARBA" id="ARBA00023015"/>
    </source>
</evidence>
<dbReference type="SUPFAM" id="SSF53850">
    <property type="entry name" value="Periplasmic binding protein-like II"/>
    <property type="match status" value="1"/>
</dbReference>
<evidence type="ECO:0000313" key="7">
    <source>
        <dbReference type="EMBL" id="KXK66201.1"/>
    </source>
</evidence>
<evidence type="ECO:0000259" key="6">
    <source>
        <dbReference type="PROSITE" id="PS50943"/>
    </source>
</evidence>
<proteinExistence type="predicted"/>
<keyword evidence="1" id="KW-0678">Repressor</keyword>
<evidence type="ECO:0000313" key="8">
    <source>
        <dbReference type="Proteomes" id="UP000070366"/>
    </source>
</evidence>
<dbReference type="InterPro" id="IPR028082">
    <property type="entry name" value="Peripla_BP_I"/>
</dbReference>
<dbReference type="CDD" id="cd01392">
    <property type="entry name" value="HTH_LacI"/>
    <property type="match status" value="1"/>
</dbReference>
<dbReference type="KEGG" id="cmiu:B1H56_01670"/>
<dbReference type="PROSITE" id="PS50943">
    <property type="entry name" value="HTH_CROC1"/>
    <property type="match status" value="1"/>
</dbReference>
<name>A0A136Q697_9FIRM</name>
<comment type="caution">
    <text evidence="7">The sequence shown here is derived from an EMBL/GenBank/DDBJ whole genome shotgun (WGS) entry which is preliminary data.</text>
</comment>
<dbReference type="InterPro" id="IPR001761">
    <property type="entry name" value="Peripla_BP/Lac1_sug-bd_dom"/>
</dbReference>
<feature type="domain" description="HTH cro/C1-type" evidence="6">
    <location>
        <begin position="22"/>
        <end position="58"/>
    </location>
</feature>
<dbReference type="GO" id="GO:0003700">
    <property type="term" value="F:DNA-binding transcription factor activity"/>
    <property type="evidence" value="ECO:0007669"/>
    <property type="project" value="TreeGrafter"/>
</dbReference>
<keyword evidence="4" id="KW-0804">Transcription</keyword>
<dbReference type="PROSITE" id="PS00356">
    <property type="entry name" value="HTH_LACI_1"/>
    <property type="match status" value="1"/>
</dbReference>
<protein>
    <submittedName>
        <fullName evidence="7">ABC transporter, solute-binding protein</fullName>
    </submittedName>
</protein>